<feature type="region of interest" description="Disordered" evidence="1">
    <location>
        <begin position="33"/>
        <end position="53"/>
    </location>
</feature>
<dbReference type="InterPro" id="IPR011042">
    <property type="entry name" value="6-blade_b-propeller_TolB-like"/>
</dbReference>
<evidence type="ECO:0000313" key="3">
    <source>
        <dbReference type="Proteomes" id="UP001596074"/>
    </source>
</evidence>
<evidence type="ECO:0000313" key="2">
    <source>
        <dbReference type="EMBL" id="MFC5751799.1"/>
    </source>
</evidence>
<dbReference type="SUPFAM" id="SSF82171">
    <property type="entry name" value="DPP6 N-terminal domain-like"/>
    <property type="match status" value="1"/>
</dbReference>
<protein>
    <submittedName>
        <fullName evidence="2">TolB family protein</fullName>
    </submittedName>
</protein>
<reference evidence="3" key="1">
    <citation type="journal article" date="2019" name="Int. J. Syst. Evol. Microbiol.">
        <title>The Global Catalogue of Microorganisms (GCM) 10K type strain sequencing project: providing services to taxonomists for standard genome sequencing and annotation.</title>
        <authorList>
            <consortium name="The Broad Institute Genomics Platform"/>
            <consortium name="The Broad Institute Genome Sequencing Center for Infectious Disease"/>
            <person name="Wu L."/>
            <person name="Ma J."/>
        </authorList>
    </citation>
    <scope>NUCLEOTIDE SEQUENCE [LARGE SCALE GENOMIC DNA]</scope>
    <source>
        <strain evidence="3">KCTC 42087</strain>
    </source>
</reference>
<proteinExistence type="predicted"/>
<gene>
    <name evidence="2" type="ORF">ACFPZN_39835</name>
</gene>
<evidence type="ECO:0000256" key="1">
    <source>
        <dbReference type="SAM" id="MobiDB-lite"/>
    </source>
</evidence>
<sequence length="341" mass="35578">MTPRPRSRAVAAGAAAAVAAVAAGAVVLAGGDGSGSGPETRGGQGPAGGGLGALGGLDRPGKLLFRNAVPGPQSGRLAGVPLAAPGGARAVSGLSCVRVHARGGTGVCLTVERSAHPQAYAIALDAALRPTRRIPVPGTPSRAQVSPSGRMISWTVFVSGHSYAGKDLSTRTGILDTRTGDVIPDLERFTLLRDGRPDTGVDLNYWGVTFTRDDDRFYATAKTKGTTYLVEGRVSTQAMWTKRTDLECPSLSPDGTRLAFKKATGDPARPWRLHVLRLRDMKETALAERESVDDQVVWTDDRTLAYGRLRGASTDVWTVPADGSGAPRMLLSGAFSPAPLS</sequence>
<dbReference type="EMBL" id="JBHSON010000075">
    <property type="protein sequence ID" value="MFC5751799.1"/>
    <property type="molecule type" value="Genomic_DNA"/>
</dbReference>
<dbReference type="Gene3D" id="2.120.10.30">
    <property type="entry name" value="TolB, C-terminal domain"/>
    <property type="match status" value="1"/>
</dbReference>
<accession>A0ABW1ACA0</accession>
<organism evidence="2 3">
    <name type="scientific">Actinomadura rugatobispora</name>
    <dbReference type="NCBI Taxonomy" id="1994"/>
    <lineage>
        <taxon>Bacteria</taxon>
        <taxon>Bacillati</taxon>
        <taxon>Actinomycetota</taxon>
        <taxon>Actinomycetes</taxon>
        <taxon>Streptosporangiales</taxon>
        <taxon>Thermomonosporaceae</taxon>
        <taxon>Actinomadura</taxon>
    </lineage>
</organism>
<dbReference type="RefSeq" id="WP_378287758.1">
    <property type="nucleotide sequence ID" value="NZ_JBHSON010000075.1"/>
</dbReference>
<keyword evidence="3" id="KW-1185">Reference proteome</keyword>
<name>A0ABW1ACA0_9ACTN</name>
<dbReference type="Proteomes" id="UP001596074">
    <property type="component" value="Unassembled WGS sequence"/>
</dbReference>
<comment type="caution">
    <text evidence="2">The sequence shown here is derived from an EMBL/GenBank/DDBJ whole genome shotgun (WGS) entry which is preliminary data.</text>
</comment>